<comment type="catalytic activity">
    <reaction evidence="12">
        <text>malonyl-[ACP] + acetyl-CoA + H(+) = 3-oxobutanoyl-[ACP] + CO2 + CoA</text>
        <dbReference type="Rhea" id="RHEA:12080"/>
        <dbReference type="Rhea" id="RHEA-COMP:9623"/>
        <dbReference type="Rhea" id="RHEA-COMP:9625"/>
        <dbReference type="ChEBI" id="CHEBI:15378"/>
        <dbReference type="ChEBI" id="CHEBI:16526"/>
        <dbReference type="ChEBI" id="CHEBI:57287"/>
        <dbReference type="ChEBI" id="CHEBI:57288"/>
        <dbReference type="ChEBI" id="CHEBI:78449"/>
        <dbReference type="ChEBI" id="CHEBI:78450"/>
        <dbReference type="EC" id="2.3.1.180"/>
    </reaction>
    <physiologicalReaction direction="left-to-right" evidence="12">
        <dbReference type="Rhea" id="RHEA:12081"/>
    </physiologicalReaction>
</comment>
<dbReference type="Pfam" id="PF08545">
    <property type="entry name" value="ACP_syn_III"/>
    <property type="match status" value="1"/>
</dbReference>
<evidence type="ECO:0000256" key="2">
    <source>
        <dbReference type="ARBA" id="ARBA00008642"/>
    </source>
</evidence>
<evidence type="ECO:0000256" key="7">
    <source>
        <dbReference type="ARBA" id="ARBA00022832"/>
    </source>
</evidence>
<dbReference type="HAMAP" id="MF_01815">
    <property type="entry name" value="FabH"/>
    <property type="match status" value="1"/>
</dbReference>
<evidence type="ECO:0000256" key="5">
    <source>
        <dbReference type="ARBA" id="ARBA00022516"/>
    </source>
</evidence>
<comment type="subcellular location">
    <subcellularLocation>
        <location evidence="13">Cytoplasm</location>
    </subcellularLocation>
</comment>
<evidence type="ECO:0000256" key="10">
    <source>
        <dbReference type="ARBA" id="ARBA00023268"/>
    </source>
</evidence>
<feature type="domain" description="Beta-ketoacyl-[acyl-carrier-protein] synthase III C-terminal" evidence="14">
    <location>
        <begin position="241"/>
        <end position="328"/>
    </location>
</feature>
<comment type="function">
    <text evidence="13">Catalyzes the condensation reaction of fatty acid synthesis by the addition to an acyl acceptor of two carbons from malonyl-ACP. Catalyzes the first condensation reaction which initiates fatty acid synthesis and may therefore play a role in governing the total rate of fatty acid production. Possesses both acetoacetyl-ACP synthase and acetyl transacylase activities. Its substrate specificity determines the biosynthesis of branched-chain and/or straight-chain of fatty acids.</text>
</comment>
<comment type="subunit">
    <text evidence="13">Homodimer.</text>
</comment>
<dbReference type="FunFam" id="3.40.47.10:FF:000004">
    <property type="entry name" value="3-oxoacyl-[acyl-carrier-protein] synthase 3"/>
    <property type="match status" value="1"/>
</dbReference>
<evidence type="ECO:0000256" key="6">
    <source>
        <dbReference type="ARBA" id="ARBA00022679"/>
    </source>
</evidence>
<keyword evidence="4 13" id="KW-0963">Cytoplasm</keyword>
<keyword evidence="11 13" id="KW-0012">Acyltransferase</keyword>
<keyword evidence="5 13" id="KW-0444">Lipid biosynthesis</keyword>
<comment type="domain">
    <text evidence="13">The last Arg residue of the ACP-binding site is essential for the weak association between ACP/AcpP and FabH.</text>
</comment>
<feature type="domain" description="Beta-ketoacyl-[acyl-carrier-protein] synthase III N-terminal" evidence="15">
    <location>
        <begin position="110"/>
        <end position="186"/>
    </location>
</feature>
<evidence type="ECO:0000313" key="17">
    <source>
        <dbReference type="Proteomes" id="UP000177701"/>
    </source>
</evidence>
<keyword evidence="7 13" id="KW-0276">Fatty acid metabolism</keyword>
<dbReference type="GO" id="GO:0044550">
    <property type="term" value="P:secondary metabolite biosynthetic process"/>
    <property type="evidence" value="ECO:0007669"/>
    <property type="project" value="TreeGrafter"/>
</dbReference>
<dbReference type="InterPro" id="IPR016039">
    <property type="entry name" value="Thiolase-like"/>
</dbReference>
<dbReference type="InterPro" id="IPR004655">
    <property type="entry name" value="FabH"/>
</dbReference>
<gene>
    <name evidence="13" type="primary">fabH</name>
    <name evidence="16" type="ORF">A2V47_04755</name>
</gene>
<comment type="caution">
    <text evidence="16">The sequence shown here is derived from an EMBL/GenBank/DDBJ whole genome shotgun (WGS) entry which is preliminary data.</text>
</comment>
<dbReference type="GO" id="GO:0005737">
    <property type="term" value="C:cytoplasm"/>
    <property type="evidence" value="ECO:0007669"/>
    <property type="project" value="UniProtKB-SubCell"/>
</dbReference>
<name>A0A1F5A7U6_9BACT</name>
<evidence type="ECO:0000256" key="1">
    <source>
        <dbReference type="ARBA" id="ARBA00005194"/>
    </source>
</evidence>
<dbReference type="Pfam" id="PF08541">
    <property type="entry name" value="ACP_syn_III_C"/>
    <property type="match status" value="1"/>
</dbReference>
<feature type="active site" evidence="13">
    <location>
        <position position="285"/>
    </location>
</feature>
<organism evidence="16 17">
    <name type="scientific">Candidatus Sediminicultor quintus</name>
    <dbReference type="NCBI Taxonomy" id="1797291"/>
    <lineage>
        <taxon>Bacteria</taxon>
        <taxon>Pseudomonadati</taxon>
        <taxon>Atribacterota</taxon>
        <taxon>Candidatus Phoenicimicrobiia</taxon>
        <taxon>Candidatus Pheonicimicrobiales</taxon>
        <taxon>Candidatus Phoenicimicrobiaceae</taxon>
        <taxon>Candidatus Sediminicultor</taxon>
    </lineage>
</organism>
<dbReference type="InterPro" id="IPR013747">
    <property type="entry name" value="ACP_syn_III_C"/>
</dbReference>
<reference evidence="16 17" key="1">
    <citation type="journal article" date="2016" name="Nat. Commun.">
        <title>Thousands of microbial genomes shed light on interconnected biogeochemical processes in an aquifer system.</title>
        <authorList>
            <person name="Anantharaman K."/>
            <person name="Brown C.T."/>
            <person name="Hug L.A."/>
            <person name="Sharon I."/>
            <person name="Castelle C.J."/>
            <person name="Probst A.J."/>
            <person name="Thomas B.C."/>
            <person name="Singh A."/>
            <person name="Wilkins M.J."/>
            <person name="Karaoz U."/>
            <person name="Brodie E.L."/>
            <person name="Williams K.H."/>
            <person name="Hubbard S.S."/>
            <person name="Banfield J.F."/>
        </authorList>
    </citation>
    <scope>NUCLEOTIDE SEQUENCE [LARGE SCALE GENOMIC DNA]</scope>
</reference>
<evidence type="ECO:0000259" key="15">
    <source>
        <dbReference type="Pfam" id="PF08545"/>
    </source>
</evidence>
<evidence type="ECO:0000256" key="12">
    <source>
        <dbReference type="ARBA" id="ARBA00051096"/>
    </source>
</evidence>
<keyword evidence="8 13" id="KW-0443">Lipid metabolism</keyword>
<comment type="pathway">
    <text evidence="1 13">Lipid metabolism; fatty acid biosynthesis.</text>
</comment>
<dbReference type="Proteomes" id="UP000177701">
    <property type="component" value="Unassembled WGS sequence"/>
</dbReference>
<evidence type="ECO:0000256" key="3">
    <source>
        <dbReference type="ARBA" id="ARBA00012333"/>
    </source>
</evidence>
<dbReference type="GO" id="GO:0033818">
    <property type="term" value="F:beta-ketoacyl-acyl-carrier-protein synthase III activity"/>
    <property type="evidence" value="ECO:0007669"/>
    <property type="project" value="UniProtKB-UniRule"/>
</dbReference>
<proteinExistence type="inferred from homology"/>
<dbReference type="GO" id="GO:0004315">
    <property type="term" value="F:3-oxoacyl-[acyl-carrier-protein] synthase activity"/>
    <property type="evidence" value="ECO:0007669"/>
    <property type="project" value="InterPro"/>
</dbReference>
<dbReference type="InterPro" id="IPR013751">
    <property type="entry name" value="ACP_syn_III_N"/>
</dbReference>
<dbReference type="SUPFAM" id="SSF53901">
    <property type="entry name" value="Thiolase-like"/>
    <property type="match status" value="1"/>
</dbReference>
<feature type="active site" evidence="13">
    <location>
        <position position="116"/>
    </location>
</feature>
<dbReference type="NCBIfam" id="TIGR00747">
    <property type="entry name" value="fabH"/>
    <property type="match status" value="1"/>
</dbReference>
<dbReference type="GO" id="GO:0006633">
    <property type="term" value="P:fatty acid biosynthetic process"/>
    <property type="evidence" value="ECO:0007669"/>
    <property type="project" value="UniProtKB-UniRule"/>
</dbReference>
<dbReference type="NCBIfam" id="NF006829">
    <property type="entry name" value="PRK09352.1"/>
    <property type="match status" value="1"/>
</dbReference>
<keyword evidence="9 13" id="KW-0275">Fatty acid biosynthesis</keyword>
<dbReference type="PANTHER" id="PTHR34069:SF2">
    <property type="entry name" value="BETA-KETOACYL-[ACYL-CARRIER-PROTEIN] SYNTHASE III"/>
    <property type="match status" value="1"/>
</dbReference>
<sequence length="330" mass="35641">MKNIKNVKIIGTGSYVPAKVLTNEDLEKMVETNHEWIITRTGIAERRIAEDNETTSDIAAKAALKALKDSNIKPEEIDLIIVATNSPDMIFPATACLVQKKIKAVNAATFDLQAGCTGAVYALITAWQYIAAGFYDNILVIGADALSKFVDWTDRNTCILFGDGAGAAILKADQEKGIFSGCLAGDGSYDDLIMIPAGLSKNPASHETVDKKMHYVKMKGNEVFKLAVKNMKRTTVKTLGKCNLSVEDVDCFIPHQANIRIISALTRVLKIKKDKVFVNLNKYGNTSAASVMIALDEAVKEGKIKNGDIVALAAFGAGLTSGAIVLKWIK</sequence>
<dbReference type="AlphaFoldDB" id="A0A1F5A7U6"/>
<keyword evidence="6 13" id="KW-0808">Transferase</keyword>
<evidence type="ECO:0000259" key="14">
    <source>
        <dbReference type="Pfam" id="PF08541"/>
    </source>
</evidence>
<evidence type="ECO:0000256" key="13">
    <source>
        <dbReference type="HAMAP-Rule" id="MF_01815"/>
    </source>
</evidence>
<evidence type="ECO:0000313" key="16">
    <source>
        <dbReference type="EMBL" id="OGD14226.1"/>
    </source>
</evidence>
<dbReference type="STRING" id="1797291.A2V47_04755"/>
<feature type="region of interest" description="ACP-binding" evidence="13">
    <location>
        <begin position="256"/>
        <end position="260"/>
    </location>
</feature>
<dbReference type="EMBL" id="MEYH01000090">
    <property type="protein sequence ID" value="OGD14226.1"/>
    <property type="molecule type" value="Genomic_DNA"/>
</dbReference>
<dbReference type="CDD" id="cd00830">
    <property type="entry name" value="KAS_III"/>
    <property type="match status" value="1"/>
</dbReference>
<evidence type="ECO:0000256" key="4">
    <source>
        <dbReference type="ARBA" id="ARBA00022490"/>
    </source>
</evidence>
<dbReference type="EC" id="2.3.1.180" evidence="3 13"/>
<protein>
    <recommendedName>
        <fullName evidence="3 13">Beta-ketoacyl-[acyl-carrier-protein] synthase III</fullName>
        <shortName evidence="13">Beta-ketoacyl-ACP synthase III</shortName>
        <shortName evidence="13">KAS III</shortName>
        <ecNumber evidence="3 13">2.3.1.180</ecNumber>
    </recommendedName>
    <alternativeName>
        <fullName evidence="13">3-oxoacyl-[acyl-carrier-protein] synthase 3</fullName>
    </alternativeName>
    <alternativeName>
        <fullName evidence="13">3-oxoacyl-[acyl-carrier-protein] synthase III</fullName>
    </alternativeName>
</protein>
<keyword evidence="10 13" id="KW-0511">Multifunctional enzyme</keyword>
<dbReference type="UniPathway" id="UPA00094"/>
<evidence type="ECO:0000256" key="9">
    <source>
        <dbReference type="ARBA" id="ARBA00023160"/>
    </source>
</evidence>
<evidence type="ECO:0000256" key="11">
    <source>
        <dbReference type="ARBA" id="ARBA00023315"/>
    </source>
</evidence>
<accession>A0A1F5A7U6</accession>
<dbReference type="Gene3D" id="3.40.47.10">
    <property type="match status" value="1"/>
</dbReference>
<feature type="active site" evidence="13">
    <location>
        <position position="255"/>
    </location>
</feature>
<comment type="similarity">
    <text evidence="2 13">Belongs to the thiolase-like superfamily. FabH family.</text>
</comment>
<evidence type="ECO:0000256" key="8">
    <source>
        <dbReference type="ARBA" id="ARBA00023098"/>
    </source>
</evidence>
<dbReference type="PANTHER" id="PTHR34069">
    <property type="entry name" value="3-OXOACYL-[ACYL-CARRIER-PROTEIN] SYNTHASE 3"/>
    <property type="match status" value="1"/>
</dbReference>